<evidence type="ECO:0000313" key="2">
    <source>
        <dbReference type="Proteomes" id="UP000829398"/>
    </source>
</evidence>
<proteinExistence type="predicted"/>
<keyword evidence="2" id="KW-1185">Reference proteome</keyword>
<dbReference type="Proteomes" id="UP000829398">
    <property type="component" value="Chromosome 1"/>
</dbReference>
<name>A0ACB8P6A6_CITSI</name>
<dbReference type="EMBL" id="CM039170">
    <property type="protein sequence ID" value="KAH9805506.1"/>
    <property type="molecule type" value="Genomic_DNA"/>
</dbReference>
<protein>
    <submittedName>
        <fullName evidence="1">Uncharacterized protein</fullName>
    </submittedName>
</protein>
<comment type="caution">
    <text evidence="1">The sequence shown here is derived from an EMBL/GenBank/DDBJ whole genome shotgun (WGS) entry which is preliminary data.</text>
</comment>
<organism evidence="1 2">
    <name type="scientific">Citrus sinensis</name>
    <name type="common">Sweet orange</name>
    <name type="synonym">Citrus aurantium var. sinensis</name>
    <dbReference type="NCBI Taxonomy" id="2711"/>
    <lineage>
        <taxon>Eukaryota</taxon>
        <taxon>Viridiplantae</taxon>
        <taxon>Streptophyta</taxon>
        <taxon>Embryophyta</taxon>
        <taxon>Tracheophyta</taxon>
        <taxon>Spermatophyta</taxon>
        <taxon>Magnoliopsida</taxon>
        <taxon>eudicotyledons</taxon>
        <taxon>Gunneridae</taxon>
        <taxon>Pentapetalae</taxon>
        <taxon>rosids</taxon>
        <taxon>malvids</taxon>
        <taxon>Sapindales</taxon>
        <taxon>Rutaceae</taxon>
        <taxon>Aurantioideae</taxon>
        <taxon>Citrus</taxon>
    </lineage>
</organism>
<sequence length="494" mass="55845">MTITEPTTDSAILSTMKTLIENQTLVVHQTLQQYMSTVDSRFEELRSQINGSVRASVGSSHPTVPEPTSSPVLSGVTNISPLLRSMKMDVPKFDGTDPNGWDFRINEFFDFHGTPDHLRLRIVSFHMEGKAAAWYQWMKANNLLSTWQNFLLNLKQRFGTSMYEDHQGNLSKLTQTSTVADFQSAFEDLMNKVTGISEPLLVNFFITGLKPDIRRELLFARPTYLMEAFALAKAYEARLEEIKTSNRSWTKWTPSSTHTHQSTITASPNPAHKTPTTSPLPSLSATKQPPQPPLLPTPTLPIRRLTPAELREKREKGLCYNCDQKYHATHRCRSKFLLLMGTDDEDDELSDDTFIHEQPEEVVTADISSLNALTRQSNPQSLRVLGIVASYQFQVLIDSGSTHNFLKPPLAERLGLSVQAITPFRVYIGNGDFLTCRFLCPKVLINMQGHEFLLDFFLLPIEGPDAVLGIQWLQSLGRISIDYSEMTMKFKWEG</sequence>
<accession>A0ACB8P6A6</accession>
<evidence type="ECO:0000313" key="1">
    <source>
        <dbReference type="EMBL" id="KAH9805506.1"/>
    </source>
</evidence>
<reference evidence="2" key="1">
    <citation type="journal article" date="2023" name="Hortic. Res.">
        <title>A chromosome-level phased genome enabling allele-level studies in sweet orange: a case study on citrus Huanglongbing tolerance.</title>
        <authorList>
            <person name="Wu B."/>
            <person name="Yu Q."/>
            <person name="Deng Z."/>
            <person name="Duan Y."/>
            <person name="Luo F."/>
            <person name="Gmitter F. Jr."/>
        </authorList>
    </citation>
    <scope>NUCLEOTIDE SEQUENCE [LARGE SCALE GENOMIC DNA]</scope>
    <source>
        <strain evidence="2">cv. Valencia</strain>
    </source>
</reference>
<gene>
    <name evidence="1" type="ORF">KPL71_002447</name>
</gene>